<keyword evidence="3" id="KW-1185">Reference proteome</keyword>
<comment type="caution">
    <text evidence="2">The sequence shown here is derived from an EMBL/GenBank/DDBJ whole genome shotgun (WGS) entry which is preliminary data.</text>
</comment>
<dbReference type="PANTHER" id="PTHR32026:SF23">
    <property type="entry name" value="METHYLTRANSFERASE-LIKE PROTEIN 24"/>
    <property type="match status" value="1"/>
</dbReference>
<name>A0AAD7REK8_9TELE</name>
<feature type="signal peptide" evidence="1">
    <location>
        <begin position="1"/>
        <end position="32"/>
    </location>
</feature>
<evidence type="ECO:0000313" key="3">
    <source>
        <dbReference type="Proteomes" id="UP001221898"/>
    </source>
</evidence>
<protein>
    <recommendedName>
        <fullName evidence="4">Methyltransferase domain-containing protein</fullName>
    </recommendedName>
</protein>
<dbReference type="InterPro" id="IPR026913">
    <property type="entry name" value="METTL24"/>
</dbReference>
<dbReference type="EMBL" id="JAINUG010000320">
    <property type="protein sequence ID" value="KAJ8378435.1"/>
    <property type="molecule type" value="Genomic_DNA"/>
</dbReference>
<dbReference type="PANTHER" id="PTHR32026">
    <property type="entry name" value="METHYLTRANSFERASE-LIKE PROTEIN 24"/>
    <property type="match status" value="1"/>
</dbReference>
<evidence type="ECO:0000256" key="1">
    <source>
        <dbReference type="SAM" id="SignalP"/>
    </source>
</evidence>
<evidence type="ECO:0008006" key="4">
    <source>
        <dbReference type="Google" id="ProtNLM"/>
    </source>
</evidence>
<dbReference type="AlphaFoldDB" id="A0AAD7REK8"/>
<accession>A0AAD7REK8</accession>
<dbReference type="Proteomes" id="UP001221898">
    <property type="component" value="Unassembled WGS sequence"/>
</dbReference>
<feature type="chain" id="PRO_5041898973" description="Methyltransferase domain-containing protein" evidence="1">
    <location>
        <begin position="33"/>
        <end position="363"/>
    </location>
</feature>
<gene>
    <name evidence="2" type="ORF">AAFF_G00242500</name>
</gene>
<proteinExistence type="predicted"/>
<keyword evidence="1" id="KW-0732">Signal</keyword>
<organism evidence="2 3">
    <name type="scientific">Aldrovandia affinis</name>
    <dbReference type="NCBI Taxonomy" id="143900"/>
    <lineage>
        <taxon>Eukaryota</taxon>
        <taxon>Metazoa</taxon>
        <taxon>Chordata</taxon>
        <taxon>Craniata</taxon>
        <taxon>Vertebrata</taxon>
        <taxon>Euteleostomi</taxon>
        <taxon>Actinopterygii</taxon>
        <taxon>Neopterygii</taxon>
        <taxon>Teleostei</taxon>
        <taxon>Notacanthiformes</taxon>
        <taxon>Halosauridae</taxon>
        <taxon>Aldrovandia</taxon>
    </lineage>
</organism>
<sequence>MGVSNSSGLRRFLPRLCLLFLPLLLILQLLVGLKVPGARRGGSSDDDEFGFTIISIASGRDAISPDKSARQWAAENTGPEQWDEEVGPWTVSGLTAYEVENEMRTRRGDVGRRVELQPWAAGQPSFTAEAERFISYITTLQAHCSKVLVPGDSQDEKASDGLWALCVEGWTLPVTESQSCVSYSFSMGQKDEAFVKRMLWAGCEVHQFDPGRKQLSDPGPVHRHHTWLDWRSPRAGQQAGLRDATPRKLSAIMSGLGHGEVQFINADLESAEWRVLESWVVDGTLGRIQQLVLTVHLHWAGFEVGGNNAEVIRFWYSVIRELYTAGFRLLHSAKGAGQTILQHSLPNTYSTYTLSWVNTRGRH</sequence>
<evidence type="ECO:0000313" key="2">
    <source>
        <dbReference type="EMBL" id="KAJ8378435.1"/>
    </source>
</evidence>
<reference evidence="2" key="1">
    <citation type="journal article" date="2023" name="Science">
        <title>Genome structures resolve the early diversification of teleost fishes.</title>
        <authorList>
            <person name="Parey E."/>
            <person name="Louis A."/>
            <person name="Montfort J."/>
            <person name="Bouchez O."/>
            <person name="Roques C."/>
            <person name="Iampietro C."/>
            <person name="Lluch J."/>
            <person name="Castinel A."/>
            <person name="Donnadieu C."/>
            <person name="Desvignes T."/>
            <person name="Floi Bucao C."/>
            <person name="Jouanno E."/>
            <person name="Wen M."/>
            <person name="Mejri S."/>
            <person name="Dirks R."/>
            <person name="Jansen H."/>
            <person name="Henkel C."/>
            <person name="Chen W.J."/>
            <person name="Zahm M."/>
            <person name="Cabau C."/>
            <person name="Klopp C."/>
            <person name="Thompson A.W."/>
            <person name="Robinson-Rechavi M."/>
            <person name="Braasch I."/>
            <person name="Lecointre G."/>
            <person name="Bobe J."/>
            <person name="Postlethwait J.H."/>
            <person name="Berthelot C."/>
            <person name="Roest Crollius H."/>
            <person name="Guiguen Y."/>
        </authorList>
    </citation>
    <scope>NUCLEOTIDE SEQUENCE</scope>
    <source>
        <strain evidence="2">NC1722</strain>
    </source>
</reference>